<dbReference type="GO" id="GO:0005829">
    <property type="term" value="C:cytosol"/>
    <property type="evidence" value="ECO:0007669"/>
    <property type="project" value="TreeGrafter"/>
</dbReference>
<dbReference type="Gene3D" id="1.10.275.10">
    <property type="entry name" value="Fumarase/aspartase (N-terminal domain)"/>
    <property type="match status" value="1"/>
</dbReference>
<keyword evidence="3 6" id="KW-0055">Arginine biosynthesis</keyword>
<comment type="pathway">
    <text evidence="1 6">Amino-acid biosynthesis; L-arginine biosynthesis; L-arginine from L-ornithine and carbamoyl phosphate: step 3/3.</text>
</comment>
<dbReference type="GO" id="GO:0042450">
    <property type="term" value="P:L-arginine biosynthetic process via ornithine"/>
    <property type="evidence" value="ECO:0007669"/>
    <property type="project" value="UniProtKB-UniRule"/>
</dbReference>
<dbReference type="InterPro" id="IPR000362">
    <property type="entry name" value="Fumarate_lyase_fam"/>
</dbReference>
<evidence type="ECO:0000256" key="2">
    <source>
        <dbReference type="ARBA" id="ARBA00012338"/>
    </source>
</evidence>
<comment type="catalytic activity">
    <reaction evidence="6">
        <text>2-(N(omega)-L-arginino)succinate = fumarate + L-arginine</text>
        <dbReference type="Rhea" id="RHEA:24020"/>
        <dbReference type="ChEBI" id="CHEBI:29806"/>
        <dbReference type="ChEBI" id="CHEBI:32682"/>
        <dbReference type="ChEBI" id="CHEBI:57472"/>
        <dbReference type="EC" id="4.3.2.1"/>
    </reaction>
</comment>
<keyword evidence="5 6" id="KW-0456">Lyase</keyword>
<dbReference type="UniPathway" id="UPA00068">
    <property type="reaction ID" value="UER00114"/>
</dbReference>
<dbReference type="HAMAP" id="MF_00006">
    <property type="entry name" value="Arg_succ_lyase"/>
    <property type="match status" value="1"/>
</dbReference>
<dbReference type="Gene3D" id="1.20.200.10">
    <property type="entry name" value="Fumarase/aspartase (Central domain)"/>
    <property type="match status" value="1"/>
</dbReference>
<dbReference type="PRINTS" id="PR00149">
    <property type="entry name" value="FUMRATELYASE"/>
</dbReference>
<feature type="domain" description="Argininosuccinate lyase C-terminal" evidence="8">
    <location>
        <begin position="364"/>
        <end position="432"/>
    </location>
</feature>
<keyword evidence="10" id="KW-1185">Reference proteome</keyword>
<keyword evidence="6" id="KW-0963">Cytoplasm</keyword>
<keyword evidence="4 6" id="KW-0028">Amino-acid biosynthesis</keyword>
<dbReference type="AlphaFoldDB" id="A0A858C0D3"/>
<dbReference type="InterPro" id="IPR029419">
    <property type="entry name" value="Arg_succ_lyase_C"/>
</dbReference>
<dbReference type="FunFam" id="1.10.275.10:FF:000002">
    <property type="entry name" value="Argininosuccinate lyase"/>
    <property type="match status" value="1"/>
</dbReference>
<dbReference type="RefSeq" id="WP_163067761.1">
    <property type="nucleotide sequence ID" value="NZ_CP048649.1"/>
</dbReference>
<dbReference type="CDD" id="cd01359">
    <property type="entry name" value="Argininosuccinate_lyase"/>
    <property type="match status" value="1"/>
</dbReference>
<name>A0A858C0D3_9FIRM</name>
<evidence type="ECO:0000256" key="3">
    <source>
        <dbReference type="ARBA" id="ARBA00022571"/>
    </source>
</evidence>
<evidence type="ECO:0000256" key="6">
    <source>
        <dbReference type="HAMAP-Rule" id="MF_00006"/>
    </source>
</evidence>
<dbReference type="Pfam" id="PF00206">
    <property type="entry name" value="Lyase_1"/>
    <property type="match status" value="1"/>
</dbReference>
<dbReference type="PANTHER" id="PTHR43814:SF1">
    <property type="entry name" value="ARGININOSUCCINATE LYASE"/>
    <property type="match status" value="1"/>
</dbReference>
<feature type="domain" description="Fumarate lyase N-terminal" evidence="7">
    <location>
        <begin position="7"/>
        <end position="301"/>
    </location>
</feature>
<dbReference type="Gene3D" id="1.10.40.30">
    <property type="entry name" value="Fumarase/aspartase (C-terminal domain)"/>
    <property type="match status" value="1"/>
</dbReference>
<dbReference type="InterPro" id="IPR020557">
    <property type="entry name" value="Fumarate_lyase_CS"/>
</dbReference>
<dbReference type="FunFam" id="1.20.200.10:FF:000015">
    <property type="entry name" value="argininosuccinate lyase isoform X2"/>
    <property type="match status" value="1"/>
</dbReference>
<dbReference type="PROSITE" id="PS00163">
    <property type="entry name" value="FUMARATE_LYASES"/>
    <property type="match status" value="1"/>
</dbReference>
<evidence type="ECO:0000259" key="8">
    <source>
        <dbReference type="Pfam" id="PF14698"/>
    </source>
</evidence>
<evidence type="ECO:0000256" key="1">
    <source>
        <dbReference type="ARBA" id="ARBA00004941"/>
    </source>
</evidence>
<dbReference type="PRINTS" id="PR00145">
    <property type="entry name" value="ARGSUCLYASE"/>
</dbReference>
<evidence type="ECO:0000313" key="10">
    <source>
        <dbReference type="Proteomes" id="UP000466848"/>
    </source>
</evidence>
<dbReference type="KEGG" id="abut:Ami103574_15030"/>
<evidence type="ECO:0000313" key="9">
    <source>
        <dbReference type="EMBL" id="QIB70524.1"/>
    </source>
</evidence>
<dbReference type="PANTHER" id="PTHR43814">
    <property type="entry name" value="ARGININOSUCCINATE LYASE"/>
    <property type="match status" value="1"/>
</dbReference>
<comment type="subcellular location">
    <subcellularLocation>
        <location evidence="6">Cytoplasm</location>
    </subcellularLocation>
</comment>
<evidence type="ECO:0000259" key="7">
    <source>
        <dbReference type="Pfam" id="PF00206"/>
    </source>
</evidence>
<evidence type="ECO:0000256" key="5">
    <source>
        <dbReference type="ARBA" id="ARBA00023239"/>
    </source>
</evidence>
<dbReference type="GO" id="GO:0004056">
    <property type="term" value="F:argininosuccinate lyase activity"/>
    <property type="evidence" value="ECO:0007669"/>
    <property type="project" value="UniProtKB-UniRule"/>
</dbReference>
<proteinExistence type="inferred from homology"/>
<organism evidence="9 10">
    <name type="scientific">Aminipila butyrica</name>
    <dbReference type="NCBI Taxonomy" id="433296"/>
    <lineage>
        <taxon>Bacteria</taxon>
        <taxon>Bacillati</taxon>
        <taxon>Bacillota</taxon>
        <taxon>Clostridia</taxon>
        <taxon>Peptostreptococcales</taxon>
        <taxon>Anaerovoracaceae</taxon>
        <taxon>Aminipila</taxon>
    </lineage>
</organism>
<evidence type="ECO:0000256" key="4">
    <source>
        <dbReference type="ARBA" id="ARBA00022605"/>
    </source>
</evidence>
<gene>
    <name evidence="6 9" type="primary">argH</name>
    <name evidence="9" type="ORF">Ami103574_15030</name>
</gene>
<dbReference type="FunFam" id="1.10.40.30:FF:000001">
    <property type="entry name" value="Argininosuccinate lyase"/>
    <property type="match status" value="1"/>
</dbReference>
<dbReference type="InterPro" id="IPR009049">
    <property type="entry name" value="Argininosuccinate_lyase"/>
</dbReference>
<comment type="similarity">
    <text evidence="6">Belongs to the lyase 1 family. Argininosuccinate lyase subfamily.</text>
</comment>
<dbReference type="InterPro" id="IPR022761">
    <property type="entry name" value="Fumarate_lyase_N"/>
</dbReference>
<dbReference type="EC" id="4.3.2.1" evidence="2 6"/>
<dbReference type="Pfam" id="PF14698">
    <property type="entry name" value="ASL_C2"/>
    <property type="match status" value="1"/>
</dbReference>
<dbReference type="SUPFAM" id="SSF48557">
    <property type="entry name" value="L-aspartase-like"/>
    <property type="match status" value="1"/>
</dbReference>
<dbReference type="Proteomes" id="UP000466848">
    <property type="component" value="Chromosome"/>
</dbReference>
<protein>
    <recommendedName>
        <fullName evidence="2 6">Argininosuccinate lyase</fullName>
        <shortName evidence="6">ASAL</shortName>
        <ecNumber evidence="2 6">4.3.2.1</ecNumber>
    </recommendedName>
    <alternativeName>
        <fullName evidence="6">Arginosuccinase</fullName>
    </alternativeName>
</protein>
<dbReference type="InterPro" id="IPR024083">
    <property type="entry name" value="Fumarase/histidase_N"/>
</dbReference>
<dbReference type="NCBIfam" id="TIGR00838">
    <property type="entry name" value="argH"/>
    <property type="match status" value="1"/>
</dbReference>
<sequence>MANLWSGRFEKSMDEIVEKFNASIGVDKRLYACDIQGSIAHVTMLAKQGIVAEVEKDQIIAGLQRIKEQIDAGEFQFYVKQEDIHMAVEGALIQELGDTGKRLHTARSRNDQVAVDTRLYMKEQIGEVLGRLLYMEQVLLEKAAKYADSIMIGFTHVQHAQPVTVGFHLMAYFQMFKRDIQRLEDTYERMDYCPLGACALAGTTLPTDRHFTAELLGFKGPTENAMDSVSDRDYVIEFLSNAAISMMHISRFAEEFVWWNSQEFSYIAIDDSFCTGSSIMPQKKNPDMAELLRGKVGRVYGHLVQMLTVMKGTPLAYNKDFQEDKEGLFDALDTWKDSLQIFAKMLEKTEFRLDQIAKHLHKGFLNATDIAEHFVKQGMPFREAHEVVGKMVKFCEQQDKDFADLTENDLKQIDEWLAGDKLPDLSIKGCVEARVSFGGTAPSEVLRQIQVGRRWLEETAERGQETME</sequence>
<reference evidence="9 10" key="1">
    <citation type="submission" date="2020-02" db="EMBL/GenBank/DDBJ databases">
        <authorList>
            <person name="Kim Y.B."/>
            <person name="Roh S.W."/>
        </authorList>
    </citation>
    <scope>NUCLEOTIDE SEQUENCE [LARGE SCALE GENOMIC DNA]</scope>
    <source>
        <strain evidence="9 10">DSM 103574</strain>
    </source>
</reference>
<dbReference type="InterPro" id="IPR008948">
    <property type="entry name" value="L-Aspartase-like"/>
</dbReference>
<accession>A0A858C0D3</accession>
<dbReference type="EMBL" id="CP048649">
    <property type="protein sequence ID" value="QIB70524.1"/>
    <property type="molecule type" value="Genomic_DNA"/>
</dbReference>